<keyword evidence="1" id="KW-1133">Transmembrane helix</keyword>
<keyword evidence="1" id="KW-0812">Transmembrane</keyword>
<organism evidence="3 4">
    <name type="scientific">Salix dunnii</name>
    <dbReference type="NCBI Taxonomy" id="1413687"/>
    <lineage>
        <taxon>Eukaryota</taxon>
        <taxon>Viridiplantae</taxon>
        <taxon>Streptophyta</taxon>
        <taxon>Embryophyta</taxon>
        <taxon>Tracheophyta</taxon>
        <taxon>Spermatophyta</taxon>
        <taxon>Magnoliopsida</taxon>
        <taxon>eudicotyledons</taxon>
        <taxon>Gunneridae</taxon>
        <taxon>Pentapetalae</taxon>
        <taxon>rosids</taxon>
        <taxon>fabids</taxon>
        <taxon>Malpighiales</taxon>
        <taxon>Salicaceae</taxon>
        <taxon>Saliceae</taxon>
        <taxon>Salix</taxon>
    </lineage>
</organism>
<feature type="transmembrane region" description="Helical" evidence="1">
    <location>
        <begin position="121"/>
        <end position="140"/>
    </location>
</feature>
<evidence type="ECO:0000256" key="1">
    <source>
        <dbReference type="SAM" id="Phobius"/>
    </source>
</evidence>
<dbReference type="PANTHER" id="PTHR33741:SF1">
    <property type="entry name" value="HPP FAMILY PROTEIN, EXPRESSED"/>
    <property type="match status" value="1"/>
</dbReference>
<accession>A0A835JHU5</accession>
<dbReference type="InterPro" id="IPR007065">
    <property type="entry name" value="HPP"/>
</dbReference>
<proteinExistence type="predicted"/>
<reference evidence="3 4" key="1">
    <citation type="submission" date="2020-10" db="EMBL/GenBank/DDBJ databases">
        <title>Plant Genome Project.</title>
        <authorList>
            <person name="Zhang R.-G."/>
        </authorList>
    </citation>
    <scope>NUCLEOTIDE SEQUENCE [LARGE SCALE GENOMIC DNA]</scope>
    <source>
        <strain evidence="3">FAFU-HL-1</strain>
        <tissue evidence="3">Leaf</tissue>
    </source>
</reference>
<protein>
    <recommendedName>
        <fullName evidence="2">HPP transmembrane region domain-containing protein</fullName>
    </recommendedName>
</protein>
<dbReference type="Proteomes" id="UP000657918">
    <property type="component" value="Unassembled WGS sequence"/>
</dbReference>
<name>A0A835JHU5_9ROSI</name>
<keyword evidence="4" id="KW-1185">Reference proteome</keyword>
<keyword evidence="1" id="KW-0472">Membrane</keyword>
<gene>
    <name evidence="3" type="ORF">SADUNF_Sadunf12G0053300</name>
</gene>
<sequence length="215" mass="23026">MGMQVVRSGYFHQHRNPPTLPISPSTASVLYSSSLSPFIQGSTKINLQRLSPGFSSKITAKSSNVSAPQSSTRAFVAMAIFGKIDQMLVPQGISMTIAPLGAVSALLFVTPSSPGARKYNMFMAQIGCAAIGVFAFSVFGPGWLARSVALAASIAFMIYTRSTHPSAASLPLLFIDGAKFHHLNLWYALFPGATGCIILCLIQEIVCYLKDNLKF</sequence>
<feature type="domain" description="HPP transmembrane region" evidence="2">
    <location>
        <begin position="70"/>
        <end position="209"/>
    </location>
</feature>
<dbReference type="PANTHER" id="PTHR33741">
    <property type="entry name" value="TRANSMEMBRANE PROTEIN DDB_G0269096-RELATED"/>
    <property type="match status" value="1"/>
</dbReference>
<dbReference type="EMBL" id="JADGMS010000012">
    <property type="protein sequence ID" value="KAF9671492.1"/>
    <property type="molecule type" value="Genomic_DNA"/>
</dbReference>
<comment type="caution">
    <text evidence="3">The sequence shown here is derived from an EMBL/GenBank/DDBJ whole genome shotgun (WGS) entry which is preliminary data.</text>
</comment>
<evidence type="ECO:0000313" key="4">
    <source>
        <dbReference type="Proteomes" id="UP000657918"/>
    </source>
</evidence>
<dbReference type="Pfam" id="PF04982">
    <property type="entry name" value="TM_HPP"/>
    <property type="match status" value="1"/>
</dbReference>
<evidence type="ECO:0000313" key="3">
    <source>
        <dbReference type="EMBL" id="KAF9671492.1"/>
    </source>
</evidence>
<feature type="transmembrane region" description="Helical" evidence="1">
    <location>
        <begin position="88"/>
        <end position="109"/>
    </location>
</feature>
<dbReference type="InterPro" id="IPR058581">
    <property type="entry name" value="TM_HPP"/>
</dbReference>
<dbReference type="OrthoDB" id="2016548at2759"/>
<feature type="transmembrane region" description="Helical" evidence="1">
    <location>
        <begin position="184"/>
        <end position="209"/>
    </location>
</feature>
<dbReference type="AlphaFoldDB" id="A0A835JHU5"/>
<evidence type="ECO:0000259" key="2">
    <source>
        <dbReference type="Pfam" id="PF04982"/>
    </source>
</evidence>